<reference evidence="3" key="1">
    <citation type="submission" date="2024-06" db="EMBL/GenBank/DDBJ databases">
        <title>Multi-omics analyses provide insights into the biosynthesis of the anticancer antibiotic pleurotin in Hohenbuehelia grisea.</title>
        <authorList>
            <person name="Weaver J.A."/>
            <person name="Alberti F."/>
        </authorList>
    </citation>
    <scope>NUCLEOTIDE SEQUENCE [LARGE SCALE GENOMIC DNA]</scope>
    <source>
        <strain evidence="3">T-177</strain>
    </source>
</reference>
<dbReference type="PANTHER" id="PTHR20963:SF18">
    <property type="entry name" value="ACID PHOSPHATASE PHO11-RELATED"/>
    <property type="match status" value="1"/>
</dbReference>
<dbReference type="InterPro" id="IPR029033">
    <property type="entry name" value="His_PPase_superfam"/>
</dbReference>
<dbReference type="PANTHER" id="PTHR20963">
    <property type="entry name" value="MULTIPLE INOSITOL POLYPHOSPHATE PHOSPHATASE-RELATED"/>
    <property type="match status" value="1"/>
</dbReference>
<dbReference type="InterPro" id="IPR000560">
    <property type="entry name" value="His_Pase_clade-2"/>
</dbReference>
<dbReference type="Pfam" id="PF00328">
    <property type="entry name" value="His_Phos_2"/>
    <property type="match status" value="1"/>
</dbReference>
<keyword evidence="3" id="KW-1185">Reference proteome</keyword>
<dbReference type="SUPFAM" id="SSF53254">
    <property type="entry name" value="Phosphoglycerate mutase-like"/>
    <property type="match status" value="1"/>
</dbReference>
<comment type="caution">
    <text evidence="2">The sequence shown here is derived from an EMBL/GenBank/DDBJ whole genome shotgun (WGS) entry which is preliminary data.</text>
</comment>
<dbReference type="Proteomes" id="UP001556367">
    <property type="component" value="Unassembled WGS sequence"/>
</dbReference>
<gene>
    <name evidence="2" type="ORF">HGRIS_010426</name>
</gene>
<organism evidence="2 3">
    <name type="scientific">Hohenbuehelia grisea</name>
    <dbReference type="NCBI Taxonomy" id="104357"/>
    <lineage>
        <taxon>Eukaryota</taxon>
        <taxon>Fungi</taxon>
        <taxon>Dikarya</taxon>
        <taxon>Basidiomycota</taxon>
        <taxon>Agaricomycotina</taxon>
        <taxon>Agaricomycetes</taxon>
        <taxon>Agaricomycetidae</taxon>
        <taxon>Agaricales</taxon>
        <taxon>Pleurotineae</taxon>
        <taxon>Pleurotaceae</taxon>
        <taxon>Hohenbuehelia</taxon>
    </lineage>
</organism>
<evidence type="ECO:0000256" key="1">
    <source>
        <dbReference type="ARBA" id="ARBA00022801"/>
    </source>
</evidence>
<dbReference type="EMBL" id="JASNQZ010000013">
    <property type="protein sequence ID" value="KAL0948617.1"/>
    <property type="molecule type" value="Genomic_DNA"/>
</dbReference>
<protein>
    <submittedName>
        <fullName evidence="2">Uncharacterized protein</fullName>
    </submittedName>
</protein>
<keyword evidence="1" id="KW-0378">Hydrolase</keyword>
<evidence type="ECO:0000313" key="2">
    <source>
        <dbReference type="EMBL" id="KAL0948617.1"/>
    </source>
</evidence>
<dbReference type="CDD" id="cd07061">
    <property type="entry name" value="HP_HAP_like"/>
    <property type="match status" value="1"/>
</dbReference>
<name>A0ABR3IZH9_9AGAR</name>
<accession>A0ABR3IZH9</accession>
<dbReference type="Gene3D" id="3.40.50.1240">
    <property type="entry name" value="Phosphoglycerate mutase-like"/>
    <property type="match status" value="1"/>
</dbReference>
<sequence length="149" mass="16640">MGPLLGTLYVNKLIERFSESGSQAKQVYAEFGHDTTIVSTLTTLGVAKDVPALRPDRFRPERKFKTDELAPFAGRMVFEKFSCKRSFSGPQIRLVLNDSPKPLKACEKSLGDLLYGSCSFKNFVKANAFSTSIKWGDETWNRTCGPSDF</sequence>
<evidence type="ECO:0000313" key="3">
    <source>
        <dbReference type="Proteomes" id="UP001556367"/>
    </source>
</evidence>
<proteinExistence type="predicted"/>